<dbReference type="EMBL" id="MVGT01003956">
    <property type="protein sequence ID" value="OVA02459.1"/>
    <property type="molecule type" value="Genomic_DNA"/>
</dbReference>
<feature type="compositionally biased region" description="Low complexity" evidence="1">
    <location>
        <begin position="99"/>
        <end position="116"/>
    </location>
</feature>
<reference evidence="2 3" key="1">
    <citation type="journal article" date="2017" name="Mol. Plant">
        <title>The Genome of Medicinal Plant Macleaya cordata Provides New Insights into Benzylisoquinoline Alkaloids Metabolism.</title>
        <authorList>
            <person name="Liu X."/>
            <person name="Liu Y."/>
            <person name="Huang P."/>
            <person name="Ma Y."/>
            <person name="Qing Z."/>
            <person name="Tang Q."/>
            <person name="Cao H."/>
            <person name="Cheng P."/>
            <person name="Zheng Y."/>
            <person name="Yuan Z."/>
            <person name="Zhou Y."/>
            <person name="Liu J."/>
            <person name="Tang Z."/>
            <person name="Zhuo Y."/>
            <person name="Zhang Y."/>
            <person name="Yu L."/>
            <person name="Huang J."/>
            <person name="Yang P."/>
            <person name="Peng Q."/>
            <person name="Zhang J."/>
            <person name="Jiang W."/>
            <person name="Zhang Z."/>
            <person name="Lin K."/>
            <person name="Ro D.K."/>
            <person name="Chen X."/>
            <person name="Xiong X."/>
            <person name="Shang Y."/>
            <person name="Huang S."/>
            <person name="Zeng J."/>
        </authorList>
    </citation>
    <scope>NUCLEOTIDE SEQUENCE [LARGE SCALE GENOMIC DNA]</scope>
    <source>
        <strain evidence="3">cv. BLH2017</strain>
        <tissue evidence="2">Root</tissue>
    </source>
</reference>
<feature type="region of interest" description="Disordered" evidence="1">
    <location>
        <begin position="1"/>
        <end position="148"/>
    </location>
</feature>
<sequence length="148" mass="15981">MEGNENTGTTATSGTNGIFSNPHHHQHQQQQQQHHHHHHQQNPSHYSSSEPTPLVFPPHSVTGRAPLTSSPPTETVRRKRGRPRKYGTSEAPQTASANKKLPSSTSSPSPSTSLPLPSSPRKKEPSSVSSPSSSYSKKSQLAALGEFP</sequence>
<feature type="compositionally biased region" description="Low complexity" evidence="1">
    <location>
        <begin position="1"/>
        <end position="17"/>
    </location>
</feature>
<evidence type="ECO:0000256" key="1">
    <source>
        <dbReference type="SAM" id="MobiDB-lite"/>
    </source>
</evidence>
<gene>
    <name evidence="2" type="ORF">BVC80_9099g284</name>
</gene>
<dbReference type="Proteomes" id="UP000195402">
    <property type="component" value="Unassembled WGS sequence"/>
</dbReference>
<evidence type="ECO:0000313" key="2">
    <source>
        <dbReference type="EMBL" id="OVA02459.1"/>
    </source>
</evidence>
<protein>
    <recommendedName>
        <fullName evidence="4">AT-hook motif nuclear-localized protein</fullName>
    </recommendedName>
</protein>
<evidence type="ECO:0008006" key="4">
    <source>
        <dbReference type="Google" id="ProtNLM"/>
    </source>
</evidence>
<dbReference type="STRING" id="56857.A0A200PW64"/>
<accession>A0A200PW64</accession>
<dbReference type="InParanoid" id="A0A200PW64"/>
<proteinExistence type="predicted"/>
<feature type="compositionally biased region" description="Basic residues" evidence="1">
    <location>
        <begin position="22"/>
        <end position="40"/>
    </location>
</feature>
<evidence type="ECO:0000313" key="3">
    <source>
        <dbReference type="Proteomes" id="UP000195402"/>
    </source>
</evidence>
<dbReference type="OMA" id="FSNTHYQ"/>
<organism evidence="2 3">
    <name type="scientific">Macleaya cordata</name>
    <name type="common">Five-seeded plume-poppy</name>
    <name type="synonym">Bocconia cordata</name>
    <dbReference type="NCBI Taxonomy" id="56857"/>
    <lineage>
        <taxon>Eukaryota</taxon>
        <taxon>Viridiplantae</taxon>
        <taxon>Streptophyta</taxon>
        <taxon>Embryophyta</taxon>
        <taxon>Tracheophyta</taxon>
        <taxon>Spermatophyta</taxon>
        <taxon>Magnoliopsida</taxon>
        <taxon>Ranunculales</taxon>
        <taxon>Papaveraceae</taxon>
        <taxon>Papaveroideae</taxon>
        <taxon>Macleaya</taxon>
    </lineage>
</organism>
<feature type="compositionally biased region" description="Polar residues" evidence="1">
    <location>
        <begin position="42"/>
        <end position="51"/>
    </location>
</feature>
<comment type="caution">
    <text evidence="2">The sequence shown here is derived from an EMBL/GenBank/DDBJ whole genome shotgun (WGS) entry which is preliminary data.</text>
</comment>
<feature type="compositionally biased region" description="Low complexity" evidence="1">
    <location>
        <begin position="126"/>
        <end position="139"/>
    </location>
</feature>
<name>A0A200PW64_MACCD</name>
<dbReference type="AlphaFoldDB" id="A0A200PW64"/>
<keyword evidence="3" id="KW-1185">Reference proteome</keyword>
<dbReference type="OrthoDB" id="1750677at2759"/>